<keyword evidence="2" id="KW-1133">Transmembrane helix</keyword>
<dbReference type="GO" id="GO:0000160">
    <property type="term" value="P:phosphorelay signal transduction system"/>
    <property type="evidence" value="ECO:0007669"/>
    <property type="project" value="UniProtKB-KW"/>
</dbReference>
<dbReference type="Gene3D" id="2.40.50.1020">
    <property type="entry name" value="LytTr DNA-binding domain"/>
    <property type="match status" value="1"/>
</dbReference>
<feature type="transmembrane region" description="Helical" evidence="2">
    <location>
        <begin position="42"/>
        <end position="66"/>
    </location>
</feature>
<keyword evidence="1" id="KW-0902">Two-component regulatory system</keyword>
<evidence type="ECO:0000256" key="1">
    <source>
        <dbReference type="ARBA" id="ARBA00023012"/>
    </source>
</evidence>
<dbReference type="SMART" id="SM00850">
    <property type="entry name" value="LytTR"/>
    <property type="match status" value="1"/>
</dbReference>
<dbReference type="RefSeq" id="WP_116000653.1">
    <property type="nucleotide sequence ID" value="NZ_QUOV01000001.1"/>
</dbReference>
<dbReference type="AlphaFoldDB" id="A0A3E0UGJ9"/>
<keyword evidence="2" id="KW-0472">Membrane</keyword>
<dbReference type="EMBL" id="QUOV01000001">
    <property type="protein sequence ID" value="REL35986.1"/>
    <property type="molecule type" value="Genomic_DNA"/>
</dbReference>
<feature type="transmembrane region" description="Helical" evidence="2">
    <location>
        <begin position="12"/>
        <end position="30"/>
    </location>
</feature>
<keyword evidence="2" id="KW-0812">Transmembrane</keyword>
<gene>
    <name evidence="4" type="ORF">DXX92_11960</name>
</gene>
<comment type="caution">
    <text evidence="4">The sequence shown here is derived from an EMBL/GenBank/DDBJ whole genome shotgun (WGS) entry which is preliminary data.</text>
</comment>
<feature type="transmembrane region" description="Helical" evidence="2">
    <location>
        <begin position="120"/>
        <end position="139"/>
    </location>
</feature>
<reference evidence="4 5" key="1">
    <citation type="submission" date="2018-08" db="EMBL/GenBank/DDBJ databases">
        <title>Thalassotalea euphylliae genome.</title>
        <authorList>
            <person name="Summers S."/>
            <person name="Rice S.A."/>
            <person name="Freckelton M.L."/>
            <person name="Nedved B.T."/>
            <person name="Hadfield M.G."/>
        </authorList>
    </citation>
    <scope>NUCLEOTIDE SEQUENCE [LARGE SCALE GENOMIC DNA]</scope>
    <source>
        <strain evidence="4 5">H2</strain>
    </source>
</reference>
<organism evidence="4 5">
    <name type="scientific">Thalassotalea euphylliae</name>
    <dbReference type="NCBI Taxonomy" id="1655234"/>
    <lineage>
        <taxon>Bacteria</taxon>
        <taxon>Pseudomonadati</taxon>
        <taxon>Pseudomonadota</taxon>
        <taxon>Gammaproteobacteria</taxon>
        <taxon>Alteromonadales</taxon>
        <taxon>Colwelliaceae</taxon>
        <taxon>Thalassotalea</taxon>
    </lineage>
</organism>
<dbReference type="Pfam" id="PF04397">
    <property type="entry name" value="LytTR"/>
    <property type="match status" value="1"/>
</dbReference>
<name>A0A3E0UGJ9_9GAMM</name>
<proteinExistence type="predicted"/>
<dbReference type="Proteomes" id="UP000256999">
    <property type="component" value="Unassembled WGS sequence"/>
</dbReference>
<evidence type="ECO:0000313" key="5">
    <source>
        <dbReference type="Proteomes" id="UP000256999"/>
    </source>
</evidence>
<dbReference type="PROSITE" id="PS50930">
    <property type="entry name" value="HTH_LYTTR"/>
    <property type="match status" value="1"/>
</dbReference>
<evidence type="ECO:0000313" key="4">
    <source>
        <dbReference type="EMBL" id="REL35986.1"/>
    </source>
</evidence>
<dbReference type="OrthoDB" id="7028951at2"/>
<sequence length="267" mass="30245">MNKTFPLGDINPLHYFYSIAAITGFLFALISRTENTPVLLHFVIWQLQAIVPMSFLITSHAICLKVNVFNKLKSWQQLLISGLVGSLLFVPLALLIDIYVVGEGIPESIWLELSDEALGVMPPVTIFWFLINFPWLLGFEYQKKEIPNKKHKASNESNQELLPAFLSMTSIKHTDEIVSMSSQLHYLEILTLEDKFLILYSLTKAINELPKSSGIQTHRSHWVAVNHIKSVKKEGRQGEVTMMNNTKIPISRSKLNDVLAAQSSIKK</sequence>
<feature type="transmembrane region" description="Helical" evidence="2">
    <location>
        <begin position="78"/>
        <end position="100"/>
    </location>
</feature>
<accession>A0A3E0UGJ9</accession>
<protein>
    <submittedName>
        <fullName evidence="4">LytTR family transcriptional regulator</fullName>
    </submittedName>
</protein>
<dbReference type="InterPro" id="IPR007492">
    <property type="entry name" value="LytTR_DNA-bd_dom"/>
</dbReference>
<evidence type="ECO:0000256" key="2">
    <source>
        <dbReference type="SAM" id="Phobius"/>
    </source>
</evidence>
<evidence type="ECO:0000259" key="3">
    <source>
        <dbReference type="PROSITE" id="PS50930"/>
    </source>
</evidence>
<dbReference type="GO" id="GO:0003677">
    <property type="term" value="F:DNA binding"/>
    <property type="evidence" value="ECO:0007669"/>
    <property type="project" value="InterPro"/>
</dbReference>
<feature type="domain" description="HTH LytTR-type" evidence="3">
    <location>
        <begin position="174"/>
        <end position="264"/>
    </location>
</feature>